<name>A0A9K3Q1F8_9STRA</name>
<dbReference type="AlphaFoldDB" id="A0A9K3Q1F8"/>
<dbReference type="EMBL" id="JAGRRH010000007">
    <property type="protein sequence ID" value="KAG7367498.1"/>
    <property type="molecule type" value="Genomic_DNA"/>
</dbReference>
<sequence length="152" mass="16646">MKEAESDQSSSNCERNRRWKVKQPDCGTKVEIGIGMCRDHHVPLVSSHQLGCPMGANGKSATAKLDPRRGCLSRARGQAATAKFNRHLNGDVLQVGASKVSGWCQWKFFNCHIEAMGVGGNVQVEPVEKLQLPYSTAILDGRALVGISDWRQ</sequence>
<accession>A0A9K3Q1F8</accession>
<protein>
    <submittedName>
        <fullName evidence="1">Uncharacterized protein</fullName>
    </submittedName>
</protein>
<evidence type="ECO:0000313" key="1">
    <source>
        <dbReference type="EMBL" id="KAG7367498.1"/>
    </source>
</evidence>
<reference evidence="1" key="2">
    <citation type="submission" date="2021-04" db="EMBL/GenBank/DDBJ databases">
        <authorList>
            <person name="Podell S."/>
        </authorList>
    </citation>
    <scope>NUCLEOTIDE SEQUENCE</scope>
    <source>
        <strain evidence="1">Hildebrandi</strain>
    </source>
</reference>
<reference evidence="1" key="1">
    <citation type="journal article" date="2021" name="Sci. Rep.">
        <title>Diploid genomic architecture of Nitzschia inconspicua, an elite biomass production diatom.</title>
        <authorList>
            <person name="Oliver A."/>
            <person name="Podell S."/>
            <person name="Pinowska A."/>
            <person name="Traller J.C."/>
            <person name="Smith S.R."/>
            <person name="McClure R."/>
            <person name="Beliaev A."/>
            <person name="Bohutskyi P."/>
            <person name="Hill E.A."/>
            <person name="Rabines A."/>
            <person name="Zheng H."/>
            <person name="Allen L.Z."/>
            <person name="Kuo A."/>
            <person name="Grigoriev I.V."/>
            <person name="Allen A.E."/>
            <person name="Hazlebeck D."/>
            <person name="Allen E.E."/>
        </authorList>
    </citation>
    <scope>NUCLEOTIDE SEQUENCE</scope>
    <source>
        <strain evidence="1">Hildebrandi</strain>
    </source>
</reference>
<dbReference type="Proteomes" id="UP000693970">
    <property type="component" value="Unassembled WGS sequence"/>
</dbReference>
<keyword evidence="2" id="KW-1185">Reference proteome</keyword>
<proteinExistence type="predicted"/>
<comment type="caution">
    <text evidence="1">The sequence shown here is derived from an EMBL/GenBank/DDBJ whole genome shotgun (WGS) entry which is preliminary data.</text>
</comment>
<organism evidence="1 2">
    <name type="scientific">Nitzschia inconspicua</name>
    <dbReference type="NCBI Taxonomy" id="303405"/>
    <lineage>
        <taxon>Eukaryota</taxon>
        <taxon>Sar</taxon>
        <taxon>Stramenopiles</taxon>
        <taxon>Ochrophyta</taxon>
        <taxon>Bacillariophyta</taxon>
        <taxon>Bacillariophyceae</taxon>
        <taxon>Bacillariophycidae</taxon>
        <taxon>Bacillariales</taxon>
        <taxon>Bacillariaceae</taxon>
        <taxon>Nitzschia</taxon>
    </lineage>
</organism>
<gene>
    <name evidence="1" type="ORF">IV203_030169</name>
</gene>
<evidence type="ECO:0000313" key="2">
    <source>
        <dbReference type="Proteomes" id="UP000693970"/>
    </source>
</evidence>